<evidence type="ECO:0000313" key="2">
    <source>
        <dbReference type="EMBL" id="SUZ91986.1"/>
    </source>
</evidence>
<feature type="transmembrane region" description="Helical" evidence="1">
    <location>
        <begin position="66"/>
        <end position="83"/>
    </location>
</feature>
<keyword evidence="1" id="KW-1133">Transmembrane helix</keyword>
<dbReference type="EMBL" id="UINC01002022">
    <property type="protein sequence ID" value="SUZ91986.1"/>
    <property type="molecule type" value="Genomic_DNA"/>
</dbReference>
<proteinExistence type="predicted"/>
<organism evidence="2">
    <name type="scientific">marine metagenome</name>
    <dbReference type="NCBI Taxonomy" id="408172"/>
    <lineage>
        <taxon>unclassified sequences</taxon>
        <taxon>metagenomes</taxon>
        <taxon>ecological metagenomes</taxon>
    </lineage>
</organism>
<feature type="transmembrane region" description="Helical" evidence="1">
    <location>
        <begin position="5"/>
        <end position="23"/>
    </location>
</feature>
<feature type="transmembrane region" description="Helical" evidence="1">
    <location>
        <begin position="89"/>
        <end position="110"/>
    </location>
</feature>
<protein>
    <recommendedName>
        <fullName evidence="3">ATP synthase I chain</fullName>
    </recommendedName>
</protein>
<reference evidence="2" key="1">
    <citation type="submission" date="2018-05" db="EMBL/GenBank/DDBJ databases">
        <authorList>
            <person name="Lanie J.A."/>
            <person name="Ng W.-L."/>
            <person name="Kazmierczak K.M."/>
            <person name="Andrzejewski T.M."/>
            <person name="Davidsen T.M."/>
            <person name="Wayne K.J."/>
            <person name="Tettelin H."/>
            <person name="Glass J.I."/>
            <person name="Rusch D."/>
            <person name="Podicherti R."/>
            <person name="Tsui H.-C.T."/>
            <person name="Winkler M.E."/>
        </authorList>
    </citation>
    <scope>NUCLEOTIDE SEQUENCE</scope>
</reference>
<feature type="transmembrane region" description="Helical" evidence="1">
    <location>
        <begin position="29"/>
        <end position="46"/>
    </location>
</feature>
<gene>
    <name evidence="2" type="ORF">METZ01_LOCUS44840</name>
</gene>
<sequence length="126" mass="14140">MKLFLYGVISSVGILGIAGWIFPMYLLELFLGWSGPIVAGFISQYFVTQAAKKDPYSVTKTLTKGFALKMVFYGLYIIIFFKLYSFKPIPFLCSFSGFFLGLHALEAVIIKGFSKSGESQYQLQNN</sequence>
<keyword evidence="1" id="KW-0812">Transmembrane</keyword>
<evidence type="ECO:0000256" key="1">
    <source>
        <dbReference type="SAM" id="Phobius"/>
    </source>
</evidence>
<evidence type="ECO:0008006" key="3">
    <source>
        <dbReference type="Google" id="ProtNLM"/>
    </source>
</evidence>
<name>A0A381RJH4_9ZZZZ</name>
<dbReference type="AlphaFoldDB" id="A0A381RJH4"/>
<keyword evidence="1" id="KW-0472">Membrane</keyword>
<accession>A0A381RJH4</accession>